<dbReference type="SUPFAM" id="SSF50729">
    <property type="entry name" value="PH domain-like"/>
    <property type="match status" value="1"/>
</dbReference>
<dbReference type="PANTHER" id="PTHR12287">
    <property type="entry name" value="EPIDERMAL GROWTH FACTOR RECEPTOR KINASE SUBSTRATE EPS8-RELATED PROTEIN"/>
    <property type="match status" value="1"/>
</dbReference>
<dbReference type="Ensembl" id="ENSMMOT00000007839.1">
    <property type="protein sequence ID" value="ENSMMOP00000007693.1"/>
    <property type="gene ID" value="ENSMMOG00000005982.1"/>
</dbReference>
<proteinExistence type="predicted"/>
<keyword evidence="3" id="KW-1185">Reference proteome</keyword>
<feature type="domain" description="PTB" evidence="1">
    <location>
        <begin position="19"/>
        <end position="87"/>
    </location>
</feature>
<dbReference type="GO" id="GO:0032587">
    <property type="term" value="C:ruffle membrane"/>
    <property type="evidence" value="ECO:0007669"/>
    <property type="project" value="TreeGrafter"/>
</dbReference>
<evidence type="ECO:0000313" key="3">
    <source>
        <dbReference type="Proteomes" id="UP000261620"/>
    </source>
</evidence>
<dbReference type="Proteomes" id="UP000261620">
    <property type="component" value="Unplaced"/>
</dbReference>
<dbReference type="GO" id="GO:0007266">
    <property type="term" value="P:Rho protein signal transduction"/>
    <property type="evidence" value="ECO:0007669"/>
    <property type="project" value="TreeGrafter"/>
</dbReference>
<dbReference type="GO" id="GO:0031982">
    <property type="term" value="C:vesicle"/>
    <property type="evidence" value="ECO:0007669"/>
    <property type="project" value="TreeGrafter"/>
</dbReference>
<dbReference type="GO" id="GO:1900029">
    <property type="term" value="P:positive regulation of ruffle assembly"/>
    <property type="evidence" value="ECO:0007669"/>
    <property type="project" value="TreeGrafter"/>
</dbReference>
<organism evidence="2 3">
    <name type="scientific">Mola mola</name>
    <name type="common">Ocean sunfish</name>
    <name type="synonym">Tetraodon mola</name>
    <dbReference type="NCBI Taxonomy" id="94237"/>
    <lineage>
        <taxon>Eukaryota</taxon>
        <taxon>Metazoa</taxon>
        <taxon>Chordata</taxon>
        <taxon>Craniata</taxon>
        <taxon>Vertebrata</taxon>
        <taxon>Euteleostomi</taxon>
        <taxon>Actinopterygii</taxon>
        <taxon>Neopterygii</taxon>
        <taxon>Teleostei</taxon>
        <taxon>Neoteleostei</taxon>
        <taxon>Acanthomorphata</taxon>
        <taxon>Eupercaria</taxon>
        <taxon>Tetraodontiformes</taxon>
        <taxon>Molidae</taxon>
        <taxon>Mola</taxon>
    </lineage>
</organism>
<evidence type="ECO:0000259" key="1">
    <source>
        <dbReference type="Pfam" id="PF08416"/>
    </source>
</evidence>
<dbReference type="PANTHER" id="PTHR12287:SF21">
    <property type="entry name" value="EPIDERMAL GROWTH FACTOR RECEPTOR KINASE SUBSTRATE 8"/>
    <property type="match status" value="1"/>
</dbReference>
<dbReference type="Gene3D" id="2.30.29.30">
    <property type="entry name" value="Pleckstrin-homology domain (PH domain)/Phosphotyrosine-binding domain (PTB)"/>
    <property type="match status" value="1"/>
</dbReference>
<dbReference type="AlphaFoldDB" id="A0A3Q3W180"/>
<dbReference type="GO" id="GO:0035023">
    <property type="term" value="P:regulation of Rho protein signal transduction"/>
    <property type="evidence" value="ECO:0007669"/>
    <property type="project" value="TreeGrafter"/>
</dbReference>
<dbReference type="STRING" id="94237.ENSMMOP00000007693"/>
<dbReference type="Pfam" id="PF08416">
    <property type="entry name" value="PTB"/>
    <property type="match status" value="1"/>
</dbReference>
<reference evidence="2" key="2">
    <citation type="submission" date="2025-09" db="UniProtKB">
        <authorList>
            <consortium name="Ensembl"/>
        </authorList>
    </citation>
    <scope>IDENTIFICATION</scope>
</reference>
<protein>
    <recommendedName>
        <fullName evidence="1">PTB domain-containing protein</fullName>
    </recommendedName>
</protein>
<dbReference type="InterPro" id="IPR039801">
    <property type="entry name" value="EPS8-like"/>
</dbReference>
<dbReference type="GO" id="GO:0003779">
    <property type="term" value="F:actin binding"/>
    <property type="evidence" value="ECO:0007669"/>
    <property type="project" value="TreeGrafter"/>
</dbReference>
<dbReference type="InterPro" id="IPR011993">
    <property type="entry name" value="PH-like_dom_sf"/>
</dbReference>
<reference evidence="2" key="1">
    <citation type="submission" date="2025-08" db="UniProtKB">
        <authorList>
            <consortium name="Ensembl"/>
        </authorList>
    </citation>
    <scope>IDENTIFICATION</scope>
</reference>
<dbReference type="InterPro" id="IPR013625">
    <property type="entry name" value="PTB"/>
</dbReference>
<sequence>HFTKTTVTFCRKADLLRYLQHLATFVLDRKDGMITVDDGVRRLRLLEAKGKVWTQEMLLQVEEKSVSLIDLENKVKELAEHLHITSLSTK</sequence>
<accession>A0A3Q3W180</accession>
<name>A0A3Q3W180_MOLML</name>
<evidence type="ECO:0000313" key="2">
    <source>
        <dbReference type="Ensembl" id="ENSMMOP00000007693.1"/>
    </source>
</evidence>